<dbReference type="InterPro" id="IPR050862">
    <property type="entry name" value="RdRp_reductase_class-2"/>
</dbReference>
<dbReference type="GeneID" id="65130286"/>
<dbReference type="InterPro" id="IPR013344">
    <property type="entry name" value="RNR_NrdJ/NrdZ"/>
</dbReference>
<name>A0A7M1RZH4_9CAUD</name>
<evidence type="ECO:0000313" key="12">
    <source>
        <dbReference type="Proteomes" id="UP000594055"/>
    </source>
</evidence>
<keyword evidence="12" id="KW-1185">Reference proteome</keyword>
<protein>
    <recommendedName>
        <fullName evidence="3">ribonucleoside-diphosphate reductase</fullName>
        <ecNumber evidence="3">1.17.4.1</ecNumber>
    </recommendedName>
</protein>
<dbReference type="Proteomes" id="UP000594055">
    <property type="component" value="Segment"/>
</dbReference>
<keyword evidence="5" id="KW-0547">Nucleotide-binding</keyword>
<dbReference type="NCBIfam" id="TIGR02504">
    <property type="entry name" value="NrdJ_Z"/>
    <property type="match status" value="1"/>
</dbReference>
<evidence type="ECO:0000313" key="11">
    <source>
        <dbReference type="EMBL" id="QOR59676.1"/>
    </source>
</evidence>
<dbReference type="PANTHER" id="PTHR43371:SF1">
    <property type="entry name" value="RIBONUCLEOSIDE-DIPHOSPHATE REDUCTASE"/>
    <property type="match status" value="1"/>
</dbReference>
<dbReference type="PANTHER" id="PTHR43371">
    <property type="entry name" value="VITAMIN B12-DEPENDENT RIBONUCLEOTIDE REDUCTASE"/>
    <property type="match status" value="1"/>
</dbReference>
<sequence>MKNDLLDYFNGDELAASTWKNKYAMEGEKTPDDMHRRLAKEFGRIEKKYVNNTSISQKDKLMLSPYGYNRKELNEKNIYELFKGFKYVIPGGSVMSGLGTGRLVSLSNCFVIGSPEDSYSSIMNTRSQQVQLMKRRGGVGYDLSNLRPRGTKVNNAAKVSTGAASFMEVCSDITNEVAQGGRRGALMLSININHPDIEEFITKKQDLTKVTGANISVKVTDEFMKAVVDDKDYLLRWPVHANYDPSQLEEMEYDKLLCIGESLSVDKRVYLKKIKARKLWNTLMHCAYNTAEPGIIFESTMHNYAPDGVYEEFKMIGTNPCGEIPMGPFDSCRLIHINLTSYIVDPFTDEAYIDKELLYKHSYEAMRLADDLVDLELEAIDKIINVVKDEKDFVEFNLWNRIKETTRRGRRAGLGFTGLADAIAMLGLKYDSDEGIENVEQLMKIIFNGQFDAQIDMAIERGAFPAWDASKEFETKESLVFGKNEWYNFINENFTSTTAKMRCYGRRNISWSTVAPTGTVSIMAQCSSGIEPVFLPFYERKRKCMSPNDRADYTDVKGEKYTLFTVVHPNLAKWLCSSTFGGNFNSNEYLERLQDIEYLKVAFKESPYYESTASEINWRQRIKLQGIIQKYITHSISSTINLPKEVTEEEIADIYIEAWKTGNKGQTIYRDGCREGVLNKIEKPSTISNRQAPKRPKELEADYHQVKVKGEQFIVLVGLLEGKPYEIFAFRPLRPIDIPPHKGKIIKKGKMHYSFDSKFIQLSDLQLANTNIEEKAATLYSSMLLRHGVSIEFITKTAKKVNDNITSFSSAMCRILAKYIKSSEVKGEVCPECGGNLVRDGGCTHCMNCGYSRCD</sequence>
<dbReference type="KEGG" id="vg:65130286"/>
<dbReference type="RefSeq" id="YP_010111834.1">
    <property type="nucleotide sequence ID" value="NC_055885.1"/>
</dbReference>
<evidence type="ECO:0000256" key="8">
    <source>
        <dbReference type="ARBA" id="ARBA00023285"/>
    </source>
</evidence>
<organism evidence="11 12">
    <name type="scientific">uncultured phage cr128_1</name>
    <dbReference type="NCBI Taxonomy" id="2772076"/>
    <lineage>
        <taxon>Viruses</taxon>
        <taxon>Duplodnaviria</taxon>
        <taxon>Heunggongvirae</taxon>
        <taxon>Uroviricota</taxon>
        <taxon>Caudoviricetes</taxon>
        <taxon>Crassvirales</taxon>
        <taxon>Steigviridae</taxon>
        <taxon>Asinivirinae</taxon>
        <taxon>Mahlunavirus</taxon>
        <taxon>Mahlunavirus rarus</taxon>
    </lineage>
</organism>
<keyword evidence="7" id="KW-1015">Disulfide bond</keyword>
<keyword evidence="6" id="KW-0560">Oxidoreductase</keyword>
<evidence type="ECO:0000256" key="4">
    <source>
        <dbReference type="ARBA" id="ARBA00022628"/>
    </source>
</evidence>
<dbReference type="PRINTS" id="PR01183">
    <property type="entry name" value="RIBORDTASEM1"/>
</dbReference>
<dbReference type="InterPro" id="IPR000788">
    <property type="entry name" value="RNR_lg_C"/>
</dbReference>
<comment type="cofactor">
    <cofactor evidence="1">
        <name>adenosylcob(III)alamin</name>
        <dbReference type="ChEBI" id="CHEBI:18408"/>
    </cofactor>
</comment>
<dbReference type="EMBL" id="MT774392">
    <property type="protein sequence ID" value="QOR59676.1"/>
    <property type="molecule type" value="Genomic_DNA"/>
</dbReference>
<dbReference type="Gene3D" id="3.20.70.20">
    <property type="match status" value="1"/>
</dbReference>
<dbReference type="GO" id="GO:0000166">
    <property type="term" value="F:nucleotide binding"/>
    <property type="evidence" value="ECO:0007669"/>
    <property type="project" value="UniProtKB-KW"/>
</dbReference>
<evidence type="ECO:0000256" key="1">
    <source>
        <dbReference type="ARBA" id="ARBA00001922"/>
    </source>
</evidence>
<dbReference type="GO" id="GO:0004748">
    <property type="term" value="F:ribonucleoside-diphosphate reductase activity, thioredoxin disulfide as acceptor"/>
    <property type="evidence" value="ECO:0007669"/>
    <property type="project" value="UniProtKB-EC"/>
</dbReference>
<evidence type="ECO:0000256" key="2">
    <source>
        <dbReference type="ARBA" id="ARBA00007405"/>
    </source>
</evidence>
<dbReference type="Pfam" id="PF02867">
    <property type="entry name" value="Ribonuc_red_lgC"/>
    <property type="match status" value="1"/>
</dbReference>
<evidence type="ECO:0000256" key="6">
    <source>
        <dbReference type="ARBA" id="ARBA00023002"/>
    </source>
</evidence>
<evidence type="ECO:0000256" key="9">
    <source>
        <dbReference type="ARBA" id="ARBA00047754"/>
    </source>
</evidence>
<comment type="catalytic activity">
    <reaction evidence="9">
        <text>a 2'-deoxyribonucleoside 5'-diphosphate + [thioredoxin]-disulfide + H2O = a ribonucleoside 5'-diphosphate + [thioredoxin]-dithiol</text>
        <dbReference type="Rhea" id="RHEA:23252"/>
        <dbReference type="Rhea" id="RHEA-COMP:10698"/>
        <dbReference type="Rhea" id="RHEA-COMP:10700"/>
        <dbReference type="ChEBI" id="CHEBI:15377"/>
        <dbReference type="ChEBI" id="CHEBI:29950"/>
        <dbReference type="ChEBI" id="CHEBI:50058"/>
        <dbReference type="ChEBI" id="CHEBI:57930"/>
        <dbReference type="ChEBI" id="CHEBI:73316"/>
        <dbReference type="EC" id="1.17.4.1"/>
    </reaction>
</comment>
<evidence type="ECO:0000256" key="5">
    <source>
        <dbReference type="ARBA" id="ARBA00022741"/>
    </source>
</evidence>
<evidence type="ECO:0000256" key="3">
    <source>
        <dbReference type="ARBA" id="ARBA00012274"/>
    </source>
</evidence>
<feature type="domain" description="Ribonucleotide reductase large subunit C-terminal" evidence="10">
    <location>
        <begin position="107"/>
        <end position="669"/>
    </location>
</feature>
<accession>A0A7M1RZH4</accession>
<dbReference type="SUPFAM" id="SSF51998">
    <property type="entry name" value="PFL-like glycyl radical enzymes"/>
    <property type="match status" value="1"/>
</dbReference>
<keyword evidence="4" id="KW-0846">Cobalamin</keyword>
<dbReference type="EC" id="1.17.4.1" evidence="3"/>
<dbReference type="GO" id="GO:0031419">
    <property type="term" value="F:cobalamin binding"/>
    <property type="evidence" value="ECO:0007669"/>
    <property type="project" value="UniProtKB-KW"/>
</dbReference>
<dbReference type="CDD" id="cd02888">
    <property type="entry name" value="RNR_II_dimer"/>
    <property type="match status" value="1"/>
</dbReference>
<keyword evidence="8" id="KW-0170">Cobalt</keyword>
<reference evidence="11 12" key="1">
    <citation type="submission" date="2020-07" db="EMBL/GenBank/DDBJ databases">
        <title>Taxonomic proposal: Crassvirales, a new order of highly abundant and diverse bacterial viruses.</title>
        <authorList>
            <person name="Shkoporov A.N."/>
            <person name="Stockdale S.R."/>
            <person name="Guerin E."/>
            <person name="Ross R.P."/>
            <person name="Hill C."/>
        </authorList>
    </citation>
    <scope>NUCLEOTIDE SEQUENCE [LARGE SCALE GENOMIC DNA]</scope>
</reference>
<comment type="similarity">
    <text evidence="2">Belongs to the ribonucleoside diphosphate reductase class-2 family.</text>
</comment>
<proteinExistence type="inferred from homology"/>
<evidence type="ECO:0000259" key="10">
    <source>
        <dbReference type="Pfam" id="PF02867"/>
    </source>
</evidence>
<evidence type="ECO:0000256" key="7">
    <source>
        <dbReference type="ARBA" id="ARBA00023157"/>
    </source>
</evidence>